<dbReference type="OrthoDB" id="5119241at2759"/>
<dbReference type="OMA" id="YHIMPDF"/>
<proteinExistence type="predicted"/>
<dbReference type="eggNOG" id="KOG4048">
    <property type="taxonomic scope" value="Eukaryota"/>
</dbReference>
<evidence type="ECO:0000259" key="7">
    <source>
        <dbReference type="SMART" id="SM01168"/>
    </source>
</evidence>
<dbReference type="InterPro" id="IPR015021">
    <property type="entry name" value="C11orf54_DUF1907"/>
</dbReference>
<evidence type="ECO:0000256" key="5">
    <source>
        <dbReference type="ARBA" id="ARBA00022833"/>
    </source>
</evidence>
<dbReference type="GO" id="GO:0016788">
    <property type="term" value="F:hydrolase activity, acting on ester bonds"/>
    <property type="evidence" value="ECO:0007669"/>
    <property type="project" value="TreeGrafter"/>
</dbReference>
<reference evidence="8 9" key="2">
    <citation type="journal article" date="2012" name="PLoS Pathog.">
        <title>Diverse lifestyles and strategies of plant pathogenesis encoded in the genomes of eighteen Dothideomycetes fungi.</title>
        <authorList>
            <person name="Ohm R.A."/>
            <person name="Feau N."/>
            <person name="Henrissat B."/>
            <person name="Schoch C.L."/>
            <person name="Horwitz B.A."/>
            <person name="Barry K.W."/>
            <person name="Condon B.J."/>
            <person name="Copeland A.C."/>
            <person name="Dhillon B."/>
            <person name="Glaser F."/>
            <person name="Hesse C.N."/>
            <person name="Kosti I."/>
            <person name="LaButti K."/>
            <person name="Lindquist E.A."/>
            <person name="Lucas S."/>
            <person name="Salamov A.A."/>
            <person name="Bradshaw R.E."/>
            <person name="Ciuffetti L."/>
            <person name="Hamelin R.C."/>
            <person name="Kema G.H.J."/>
            <person name="Lawrence C."/>
            <person name="Scott J.A."/>
            <person name="Spatafora J.W."/>
            <person name="Turgeon B.G."/>
            <person name="de Wit P.J.G.M."/>
            <person name="Zhong S."/>
            <person name="Goodwin S.B."/>
            <person name="Grigoriev I.V."/>
        </authorList>
    </citation>
    <scope>NUCLEOTIDE SEQUENCE [LARGE SCALE GENOMIC DNA]</scope>
    <source>
        <strain evidence="9">NZE10 / CBS 128990</strain>
    </source>
</reference>
<dbReference type="GO" id="GO:0005634">
    <property type="term" value="C:nucleus"/>
    <property type="evidence" value="ECO:0007669"/>
    <property type="project" value="UniProtKB-SubCell"/>
</dbReference>
<dbReference type="PANTHER" id="PTHR13204">
    <property type="entry name" value="PTD012 PROTEIN"/>
    <property type="match status" value="1"/>
</dbReference>
<protein>
    <recommendedName>
        <fullName evidence="7">DUF1907 domain-containing protein</fullName>
    </recommendedName>
</protein>
<dbReference type="EMBL" id="KB446538">
    <property type="protein sequence ID" value="EME45780.1"/>
    <property type="molecule type" value="Genomic_DNA"/>
</dbReference>
<accession>N1PTT8</accession>
<comment type="subcellular location">
    <subcellularLocation>
        <location evidence="1">Nucleus</location>
    </subcellularLocation>
</comment>
<evidence type="ECO:0000256" key="4">
    <source>
        <dbReference type="ARBA" id="ARBA00022801"/>
    </source>
</evidence>
<dbReference type="SUPFAM" id="SSF117856">
    <property type="entry name" value="AF0104/ALDC/Ptd012-like"/>
    <property type="match status" value="1"/>
</dbReference>
<feature type="domain" description="DUF1907" evidence="7">
    <location>
        <begin position="61"/>
        <end position="357"/>
    </location>
</feature>
<dbReference type="HOGENOM" id="CLU_055541_0_0_1"/>
<evidence type="ECO:0000313" key="9">
    <source>
        <dbReference type="Proteomes" id="UP000016933"/>
    </source>
</evidence>
<dbReference type="CDD" id="cd17298">
    <property type="entry name" value="DUF1907"/>
    <property type="match status" value="1"/>
</dbReference>
<organism evidence="8 9">
    <name type="scientific">Dothistroma septosporum (strain NZE10 / CBS 128990)</name>
    <name type="common">Red band needle blight fungus</name>
    <name type="synonym">Mycosphaerella pini</name>
    <dbReference type="NCBI Taxonomy" id="675120"/>
    <lineage>
        <taxon>Eukaryota</taxon>
        <taxon>Fungi</taxon>
        <taxon>Dikarya</taxon>
        <taxon>Ascomycota</taxon>
        <taxon>Pezizomycotina</taxon>
        <taxon>Dothideomycetes</taxon>
        <taxon>Dothideomycetidae</taxon>
        <taxon>Mycosphaerellales</taxon>
        <taxon>Mycosphaerellaceae</taxon>
        <taxon>Dothistroma</taxon>
    </lineage>
</organism>
<keyword evidence="3" id="KW-0479">Metal-binding</keyword>
<dbReference type="Proteomes" id="UP000016933">
    <property type="component" value="Unassembled WGS sequence"/>
</dbReference>
<evidence type="ECO:0000313" key="8">
    <source>
        <dbReference type="EMBL" id="EME45780.1"/>
    </source>
</evidence>
<keyword evidence="6" id="KW-0539">Nucleus</keyword>
<evidence type="ECO:0000256" key="3">
    <source>
        <dbReference type="ARBA" id="ARBA00022723"/>
    </source>
</evidence>
<dbReference type="PANTHER" id="PTHR13204:SF1">
    <property type="entry name" value="ESTER HYDROLASE C11ORF54"/>
    <property type="match status" value="1"/>
</dbReference>
<dbReference type="Pfam" id="PF08925">
    <property type="entry name" value="DUF1907"/>
    <property type="match status" value="1"/>
</dbReference>
<name>N1PTT8_DOTSN</name>
<reference evidence="9" key="1">
    <citation type="journal article" date="2012" name="PLoS Genet.">
        <title>The genomes of the fungal plant pathogens Cladosporium fulvum and Dothistroma septosporum reveal adaptation to different hosts and lifestyles but also signatures of common ancestry.</title>
        <authorList>
            <person name="de Wit P.J.G.M."/>
            <person name="van der Burgt A."/>
            <person name="Oekmen B."/>
            <person name="Stergiopoulos I."/>
            <person name="Abd-Elsalam K.A."/>
            <person name="Aerts A.L."/>
            <person name="Bahkali A.H."/>
            <person name="Beenen H.G."/>
            <person name="Chettri P."/>
            <person name="Cox M.P."/>
            <person name="Datema E."/>
            <person name="de Vries R.P."/>
            <person name="Dhillon B."/>
            <person name="Ganley A.R."/>
            <person name="Griffiths S.A."/>
            <person name="Guo Y."/>
            <person name="Hamelin R.C."/>
            <person name="Henrissat B."/>
            <person name="Kabir M.S."/>
            <person name="Jashni M.K."/>
            <person name="Kema G."/>
            <person name="Klaubauf S."/>
            <person name="Lapidus A."/>
            <person name="Levasseur A."/>
            <person name="Lindquist E."/>
            <person name="Mehrabi R."/>
            <person name="Ohm R.A."/>
            <person name="Owen T.J."/>
            <person name="Salamov A."/>
            <person name="Schwelm A."/>
            <person name="Schijlen E."/>
            <person name="Sun H."/>
            <person name="van den Burg H.A."/>
            <person name="van Ham R.C.H.J."/>
            <person name="Zhang S."/>
            <person name="Goodwin S.B."/>
            <person name="Grigoriev I.V."/>
            <person name="Collemare J."/>
            <person name="Bradshaw R.E."/>
        </authorList>
    </citation>
    <scope>NUCLEOTIDE SEQUENCE [LARGE SCALE GENOMIC DNA]</scope>
    <source>
        <strain evidence="9">NZE10 / CBS 128990</strain>
    </source>
</reference>
<dbReference type="GO" id="GO:0008270">
    <property type="term" value="F:zinc ion binding"/>
    <property type="evidence" value="ECO:0007669"/>
    <property type="project" value="TreeGrafter"/>
</dbReference>
<keyword evidence="5" id="KW-0862">Zinc</keyword>
<evidence type="ECO:0000256" key="1">
    <source>
        <dbReference type="ARBA" id="ARBA00004123"/>
    </source>
</evidence>
<keyword evidence="4" id="KW-0378">Hydrolase</keyword>
<keyword evidence="9" id="KW-1185">Reference proteome</keyword>
<gene>
    <name evidence="8" type="ORF">DOTSEDRAFT_71461</name>
</gene>
<evidence type="ECO:0000256" key="6">
    <source>
        <dbReference type="ARBA" id="ARBA00023242"/>
    </source>
</evidence>
<sequence length="370" mass="40893">MVSRLLLSTLHTRCTSTKGLPRRSQLLTISRPSAVINRTIRTMKTTQHSLSPPALEELVNVLAPALDANFEMAKVSVEPCPDLRKAPYYLATEGISGEERVADIGGQPNLFPEPRLECKYSLVSIAKEMQMSSERGQLLGAGAGPFHDIGMNSELAPNLSWEGSFDIVKNLTYYTKFVGSNGKHATVCEQSPSADCALMMNLYGSSGKPGSILKITARSRKGDFKSFTECIRRALADKYGDERPVSMGGMFLIKTGKAHFHVMPDFPATNGPPFKDPKQLNDWLTYHDFEAPIVCLTVFHSADPGKKIGLRMEHTHCFSVDGGGRGGHYHYDLMAGDGVQEVEYEAYFNVAKTLYRIDKPEVTLERDLHD</sequence>
<comment type="subunit">
    <text evidence="2">Monomer.</text>
</comment>
<dbReference type="AlphaFoldDB" id="N1PTT8"/>
<evidence type="ECO:0000256" key="2">
    <source>
        <dbReference type="ARBA" id="ARBA00011245"/>
    </source>
</evidence>
<dbReference type="SMART" id="SM01168">
    <property type="entry name" value="DUF1907"/>
    <property type="match status" value="1"/>
</dbReference>